<dbReference type="OMA" id="CARTEFI"/>
<gene>
    <name evidence="1" type="ORF">CRE_06550</name>
</gene>
<protein>
    <submittedName>
        <fullName evidence="1">Uncharacterized protein</fullName>
    </submittedName>
</protein>
<dbReference type="AlphaFoldDB" id="E3M1H7"/>
<dbReference type="Proteomes" id="UP000008281">
    <property type="component" value="Unassembled WGS sequence"/>
</dbReference>
<accession>E3M1H7</accession>
<keyword evidence="2" id="KW-1185">Reference proteome</keyword>
<proteinExistence type="predicted"/>
<evidence type="ECO:0000313" key="2">
    <source>
        <dbReference type="Proteomes" id="UP000008281"/>
    </source>
</evidence>
<organism evidence="2">
    <name type="scientific">Caenorhabditis remanei</name>
    <name type="common">Caenorhabditis vulgaris</name>
    <dbReference type="NCBI Taxonomy" id="31234"/>
    <lineage>
        <taxon>Eukaryota</taxon>
        <taxon>Metazoa</taxon>
        <taxon>Ecdysozoa</taxon>
        <taxon>Nematoda</taxon>
        <taxon>Chromadorea</taxon>
        <taxon>Rhabditida</taxon>
        <taxon>Rhabditina</taxon>
        <taxon>Rhabditomorpha</taxon>
        <taxon>Rhabditoidea</taxon>
        <taxon>Rhabditidae</taxon>
        <taxon>Peloderinae</taxon>
        <taxon>Caenorhabditis</taxon>
    </lineage>
</organism>
<dbReference type="EMBL" id="DS268421">
    <property type="protein sequence ID" value="EFO88901.1"/>
    <property type="molecule type" value="Genomic_DNA"/>
</dbReference>
<dbReference type="HOGENOM" id="CLU_585593_0_0_1"/>
<reference evidence="1" key="1">
    <citation type="submission" date="2007-07" db="EMBL/GenBank/DDBJ databases">
        <title>PCAP assembly of the Caenorhabditis remanei genome.</title>
        <authorList>
            <consortium name="The Caenorhabditis remanei Sequencing Consortium"/>
            <person name="Wilson R.K."/>
        </authorList>
    </citation>
    <scope>NUCLEOTIDE SEQUENCE [LARGE SCALE GENOMIC DNA]</scope>
    <source>
        <strain evidence="1">PB4641</strain>
    </source>
</reference>
<sequence>MDRKSCPGCARTEFICSSHAKKMKTTFKEKEQQLEEEIKERDILIQEMWRVNQEQENGDLNKENEELKQEVKELKEKQTFAYVNYCEERRISDREIQAFERKVKNYEKHFKEITIVVESTIDEHVKKEQDLKDEIKELREKYIEEKTRFNEEKFDLIWKNAQLTEQIGRQPLQAVQDVSHFENQFRILRTEFERRETELIQEKERLEWKVYDLESELNTQQKREREWQLEKLQIDKSMCILAIELNAVIEKSEKIMLKKIVDQNEKINKLESTLQLTGFKLTESHVQLKNYENREERHRKQNDGMFDTIQRQELDVIQLKSQIEQLETKMSDESQQFENSLEQANSQMKSLEEQLRDAESLLIEEQKKSAHTQELANQLWESDQWIDEKIEEMNTEKFATEEKLNKVKTHFENYKKSAANYIQKTAERVAEETGELREEISSLKKKYNSVSREYDEAKRLLSRHKMF</sequence>
<dbReference type="STRING" id="31234.E3M1H7"/>
<evidence type="ECO:0000313" key="1">
    <source>
        <dbReference type="EMBL" id="EFO88901.1"/>
    </source>
</evidence>
<name>E3M1H7_CAERE</name>